<accession>A0ABX4DLE2</accession>
<keyword evidence="2" id="KW-1185">Reference proteome</keyword>
<gene>
    <name evidence="1" type="ORF">B9L21_00555</name>
</gene>
<evidence type="ECO:0000313" key="2">
    <source>
        <dbReference type="Proteomes" id="UP000198364"/>
    </source>
</evidence>
<organism evidence="1 2">
    <name type="scientific">Geobacillus uzenensis</name>
    <dbReference type="NCBI Taxonomy" id="129339"/>
    <lineage>
        <taxon>Bacteria</taxon>
        <taxon>Bacillati</taxon>
        <taxon>Bacillota</taxon>
        <taxon>Bacilli</taxon>
        <taxon>Bacillales</taxon>
        <taxon>Anoxybacillaceae</taxon>
        <taxon>Geobacillus</taxon>
    </lineage>
</organism>
<comment type="caution">
    <text evidence="1">The sequence shown here is derived from an EMBL/GenBank/DDBJ whole genome shotgun (WGS) entry which is preliminary data.</text>
</comment>
<dbReference type="EMBL" id="NEWL01000001">
    <property type="protein sequence ID" value="OXB91372.1"/>
    <property type="molecule type" value="Genomic_DNA"/>
</dbReference>
<dbReference type="Proteomes" id="UP000198364">
    <property type="component" value="Unassembled WGS sequence"/>
</dbReference>
<proteinExistence type="predicted"/>
<reference evidence="1 2" key="1">
    <citation type="submission" date="2017-05" db="EMBL/GenBank/DDBJ databases">
        <title>The genome sequence of Geobacillus uzenensis BGSC 92A1.</title>
        <authorList>
            <person name="Ramaloko W.T."/>
            <person name="Koen N."/>
            <person name="Polliack S."/>
            <person name="Aliyu H."/>
            <person name="Lebre P."/>
            <person name="Mohr T."/>
            <person name="Oswald F."/>
            <person name="Zwick M."/>
            <person name="Neumann A."/>
            <person name="Syldatk C."/>
            <person name="Cowan D."/>
            <person name="De Maayer P."/>
        </authorList>
    </citation>
    <scope>NUCLEOTIDE SEQUENCE [LARGE SCALE GENOMIC DNA]</scope>
    <source>
        <strain evidence="1 2">BGSC 92A1</strain>
    </source>
</reference>
<evidence type="ECO:0000313" key="1">
    <source>
        <dbReference type="EMBL" id="OXB91372.1"/>
    </source>
</evidence>
<name>A0ABX4DLE2_9BACL</name>
<sequence>MPIDEGEMRKVLNKDSGGLVIEREGYFRCLNSHCPVSLFSRVDDMRFWMWDIVPNERWK</sequence>
<protein>
    <submittedName>
        <fullName evidence="1">Uncharacterized protein</fullName>
    </submittedName>
</protein>